<protein>
    <submittedName>
        <fullName evidence="8">Protein Wiz</fullName>
    </submittedName>
</protein>
<feature type="compositionally biased region" description="Low complexity" evidence="6">
    <location>
        <begin position="358"/>
        <end position="367"/>
    </location>
</feature>
<evidence type="ECO:0000256" key="1">
    <source>
        <dbReference type="ARBA" id="ARBA00004123"/>
    </source>
</evidence>
<evidence type="ECO:0000256" key="4">
    <source>
        <dbReference type="ARBA" id="ARBA00022833"/>
    </source>
</evidence>
<evidence type="ECO:0000256" key="3">
    <source>
        <dbReference type="ARBA" id="ARBA00022771"/>
    </source>
</evidence>
<dbReference type="Pfam" id="PF23015">
    <property type="entry name" value="zf-WIZ"/>
    <property type="match status" value="1"/>
</dbReference>
<evidence type="ECO:0000313" key="9">
    <source>
        <dbReference type="Proteomes" id="UP000052978"/>
    </source>
</evidence>
<evidence type="ECO:0000256" key="6">
    <source>
        <dbReference type="SAM" id="MobiDB-lite"/>
    </source>
</evidence>
<dbReference type="GO" id="GO:0000981">
    <property type="term" value="F:DNA-binding transcription factor activity, RNA polymerase II-specific"/>
    <property type="evidence" value="ECO:0007669"/>
    <property type="project" value="TreeGrafter"/>
</dbReference>
<feature type="domain" description="Wiz C-terminal zinc finger" evidence="7">
    <location>
        <begin position="308"/>
        <end position="341"/>
    </location>
</feature>
<feature type="compositionally biased region" description="Pro residues" evidence="6">
    <location>
        <begin position="348"/>
        <end position="357"/>
    </location>
</feature>
<reference evidence="8 9" key="1">
    <citation type="journal article" date="2013" name="Nat. Commun.">
        <title>Genome analysis reveals insights into physiology and longevity of the Brandt's bat Myotis brandtii.</title>
        <authorList>
            <person name="Seim I."/>
            <person name="Fang X."/>
            <person name="Xiong Z."/>
            <person name="Lobanov A.V."/>
            <person name="Huang Z."/>
            <person name="Ma S."/>
            <person name="Feng Y."/>
            <person name="Turanov A.A."/>
            <person name="Zhu Y."/>
            <person name="Lenz T.L."/>
            <person name="Gerashchenko M.V."/>
            <person name="Fan D."/>
            <person name="Hee Yim S."/>
            <person name="Yao X."/>
            <person name="Jordan D."/>
            <person name="Xiong Y."/>
            <person name="Ma Y."/>
            <person name="Lyapunov A.N."/>
            <person name="Chen G."/>
            <person name="Kulakova O.I."/>
            <person name="Sun Y."/>
            <person name="Lee S.G."/>
            <person name="Bronson R.T."/>
            <person name="Moskalev A.A."/>
            <person name="Sunyaev S.R."/>
            <person name="Zhang G."/>
            <person name="Krogh A."/>
            <person name="Wang J."/>
            <person name="Gladyshev V.N."/>
        </authorList>
    </citation>
    <scope>NUCLEOTIDE SEQUENCE [LARGE SCALE GENOMIC DNA]</scope>
</reference>
<evidence type="ECO:0000256" key="5">
    <source>
        <dbReference type="ARBA" id="ARBA00023242"/>
    </source>
</evidence>
<keyword evidence="9" id="KW-1185">Reference proteome</keyword>
<sequence>MGVTEWSVNGSPIDMLREILKKSKPCLIKKEPPAGDLAPALVEDGPPTAVPGSVQPLLPLVPMAGRPGKPGAGLAQVPRELNLAPITGAKPSATSYLGSVAAKRPLQEDRFLSAEVKAKTYIQTELPFKAKTLHEKTSHSCKQWVAGSWEGICQGLHGRALPHACPPPAGYIQGGRPFTKKFRNAADGRESDKRPHLGLAPGGLSVVGRSAGGEPGPEAGRAADSGERPLAASPPGTVKAEEHQRQNINKFERRQARPADTSAARGGEEANDLQQKLEEVRQPPPRVRPVPSLVPRPPQTSLVKFVGNIYTLKCRFCEVEFQGPLSIQEEWVRHLQRHILEMNFSKANPPPEEPQAPPAQTAAAEAP</sequence>
<feature type="region of interest" description="Disordered" evidence="6">
    <location>
        <begin position="345"/>
        <end position="367"/>
    </location>
</feature>
<dbReference type="Proteomes" id="UP000052978">
    <property type="component" value="Unassembled WGS sequence"/>
</dbReference>
<feature type="compositionally biased region" description="Basic and acidic residues" evidence="6">
    <location>
        <begin position="239"/>
        <end position="257"/>
    </location>
</feature>
<accession>S7MZP9</accession>
<proteinExistence type="predicted"/>
<keyword evidence="5" id="KW-0539">Nucleus</keyword>
<dbReference type="AlphaFoldDB" id="S7MZP9"/>
<feature type="compositionally biased region" description="Pro residues" evidence="6">
    <location>
        <begin position="282"/>
        <end position="294"/>
    </location>
</feature>
<name>S7MZP9_MYOBR</name>
<evidence type="ECO:0000259" key="7">
    <source>
        <dbReference type="Pfam" id="PF23015"/>
    </source>
</evidence>
<dbReference type="InterPro" id="IPR055125">
    <property type="entry name" value="Wiz_C_Znf"/>
</dbReference>
<dbReference type="GO" id="GO:0005634">
    <property type="term" value="C:nucleus"/>
    <property type="evidence" value="ECO:0007669"/>
    <property type="project" value="UniProtKB-SubCell"/>
</dbReference>
<dbReference type="PANTHER" id="PTHR24396:SF22">
    <property type="entry name" value="PROTEIN WIZ"/>
    <property type="match status" value="1"/>
</dbReference>
<keyword evidence="2" id="KW-0479">Metal-binding</keyword>
<organism evidence="8 9">
    <name type="scientific">Myotis brandtii</name>
    <name type="common">Brandt's bat</name>
    <dbReference type="NCBI Taxonomy" id="109478"/>
    <lineage>
        <taxon>Eukaryota</taxon>
        <taxon>Metazoa</taxon>
        <taxon>Chordata</taxon>
        <taxon>Craniata</taxon>
        <taxon>Vertebrata</taxon>
        <taxon>Euteleostomi</taxon>
        <taxon>Mammalia</taxon>
        <taxon>Eutheria</taxon>
        <taxon>Laurasiatheria</taxon>
        <taxon>Chiroptera</taxon>
        <taxon>Yangochiroptera</taxon>
        <taxon>Vespertilionidae</taxon>
        <taxon>Myotis</taxon>
    </lineage>
</organism>
<dbReference type="InterPro" id="IPR051643">
    <property type="entry name" value="Transcr_Reg_ZincFinger"/>
</dbReference>
<keyword evidence="3" id="KW-0863">Zinc-finger</keyword>
<feature type="compositionally biased region" description="Basic and acidic residues" evidence="6">
    <location>
        <begin position="185"/>
        <end position="195"/>
    </location>
</feature>
<comment type="subcellular location">
    <subcellularLocation>
        <location evidence="1">Nucleus</location>
    </subcellularLocation>
</comment>
<dbReference type="GO" id="GO:0008270">
    <property type="term" value="F:zinc ion binding"/>
    <property type="evidence" value="ECO:0007669"/>
    <property type="project" value="UniProtKB-KW"/>
</dbReference>
<feature type="region of interest" description="Disordered" evidence="6">
    <location>
        <begin position="185"/>
        <end position="294"/>
    </location>
</feature>
<dbReference type="EMBL" id="KE162944">
    <property type="protein sequence ID" value="EPQ10126.1"/>
    <property type="molecule type" value="Genomic_DNA"/>
</dbReference>
<evidence type="ECO:0000256" key="2">
    <source>
        <dbReference type="ARBA" id="ARBA00022723"/>
    </source>
</evidence>
<evidence type="ECO:0000313" key="8">
    <source>
        <dbReference type="EMBL" id="EPQ10126.1"/>
    </source>
</evidence>
<gene>
    <name evidence="8" type="ORF">D623_10002021</name>
</gene>
<keyword evidence="4" id="KW-0862">Zinc</keyword>
<dbReference type="PANTHER" id="PTHR24396">
    <property type="entry name" value="ZINC FINGER PROTEIN"/>
    <property type="match status" value="1"/>
</dbReference>
<dbReference type="GO" id="GO:0000978">
    <property type="term" value="F:RNA polymerase II cis-regulatory region sequence-specific DNA binding"/>
    <property type="evidence" value="ECO:0007669"/>
    <property type="project" value="TreeGrafter"/>
</dbReference>